<evidence type="ECO:0000313" key="4">
    <source>
        <dbReference type="Proteomes" id="UP000054729"/>
    </source>
</evidence>
<name>A0A0W1ALU4_9GAMM</name>
<dbReference type="InterPro" id="IPR023346">
    <property type="entry name" value="Lysozyme-like_dom_sf"/>
</dbReference>
<dbReference type="EMBL" id="LNZB01000015">
    <property type="protein sequence ID" value="KTD82292.1"/>
    <property type="molecule type" value="Genomic_DNA"/>
</dbReference>
<comment type="caution">
    <text evidence="3">The sequence shown here is derived from an EMBL/GenBank/DDBJ whole genome shotgun (WGS) entry which is preliminary data.</text>
</comment>
<dbReference type="AlphaFoldDB" id="A0A0W1ALU4"/>
<dbReference type="PROSITE" id="PS51257">
    <property type="entry name" value="PROKAR_LIPOPROTEIN"/>
    <property type="match status" value="1"/>
</dbReference>
<dbReference type="InterPro" id="IPR045795">
    <property type="entry name" value="SLT_4"/>
</dbReference>
<feature type="chain" id="PRO_5006919912" evidence="1">
    <location>
        <begin position="21"/>
        <end position="200"/>
    </location>
</feature>
<gene>
    <name evidence="3" type="ORF">Lwal_0769</name>
</gene>
<evidence type="ECO:0000256" key="1">
    <source>
        <dbReference type="SAM" id="SignalP"/>
    </source>
</evidence>
<organism evidence="3 4">
    <name type="scientific">Legionella waltersii</name>
    <dbReference type="NCBI Taxonomy" id="66969"/>
    <lineage>
        <taxon>Bacteria</taxon>
        <taxon>Pseudomonadati</taxon>
        <taxon>Pseudomonadota</taxon>
        <taxon>Gammaproteobacteria</taxon>
        <taxon>Legionellales</taxon>
        <taxon>Legionellaceae</taxon>
        <taxon>Legionella</taxon>
    </lineage>
</organism>
<sequence length="200" mass="23373">MKLKLILLFPMLILLTACVSKPPADVNNICNVFKQYPKWYSDSKDVERRWRVPVPVQMAIIHQESKFDAKARPPRTKLLGIIPWKRPSTAYGYTQALHSTWNQYKKMNGWFWSSRDDFGDGVDFIGWYANQANIKAGIPRSDAYSLYLAYHEGIGGYQRKTYLQKPWLISVARKVKAKSQLYSMQLNSCNQPLKSRRMWF</sequence>
<dbReference type="RefSeq" id="WP_058479590.1">
    <property type="nucleotide sequence ID" value="NZ_CAAAIQ010000006.1"/>
</dbReference>
<dbReference type="SUPFAM" id="SSF53955">
    <property type="entry name" value="Lysozyme-like"/>
    <property type="match status" value="1"/>
</dbReference>
<dbReference type="Gene3D" id="1.10.530.10">
    <property type="match status" value="1"/>
</dbReference>
<evidence type="ECO:0000259" key="2">
    <source>
        <dbReference type="Pfam" id="PF19489"/>
    </source>
</evidence>
<dbReference type="Pfam" id="PF19489">
    <property type="entry name" value="SLT_4"/>
    <property type="match status" value="1"/>
</dbReference>
<keyword evidence="1" id="KW-0732">Signal</keyword>
<proteinExistence type="predicted"/>
<reference evidence="3 4" key="1">
    <citation type="submission" date="2015-11" db="EMBL/GenBank/DDBJ databases">
        <title>Genomic analysis of 38 Legionella species identifies large and diverse effector repertoires.</title>
        <authorList>
            <person name="Burstein D."/>
            <person name="Amaro F."/>
            <person name="Zusman T."/>
            <person name="Lifshitz Z."/>
            <person name="Cohen O."/>
            <person name="Gilbert J.A."/>
            <person name="Pupko T."/>
            <person name="Shuman H.A."/>
            <person name="Segal G."/>
        </authorList>
    </citation>
    <scope>NUCLEOTIDE SEQUENCE [LARGE SCALE GENOMIC DNA]</scope>
    <source>
        <strain evidence="3 4">ATCC 51914</strain>
    </source>
</reference>
<feature type="domain" description="Transglycosylase SLT" evidence="2">
    <location>
        <begin position="8"/>
        <end position="189"/>
    </location>
</feature>
<dbReference type="CDD" id="cd00442">
    <property type="entry name" value="Lyz-like"/>
    <property type="match status" value="1"/>
</dbReference>
<feature type="signal peptide" evidence="1">
    <location>
        <begin position="1"/>
        <end position="20"/>
    </location>
</feature>
<accession>A0A0W1ALU4</accession>
<dbReference type="STRING" id="66969.Lwal_0769"/>
<protein>
    <submittedName>
        <fullName evidence="3">Transcriptional regulator</fullName>
    </submittedName>
</protein>
<dbReference type="Proteomes" id="UP000054729">
    <property type="component" value="Unassembled WGS sequence"/>
</dbReference>
<evidence type="ECO:0000313" key="3">
    <source>
        <dbReference type="EMBL" id="KTD82292.1"/>
    </source>
</evidence>
<keyword evidence="4" id="KW-1185">Reference proteome</keyword>
<dbReference type="PATRIC" id="fig|66969.6.peg.838"/>